<evidence type="ECO:0000256" key="5">
    <source>
        <dbReference type="ARBA" id="ARBA00023004"/>
    </source>
</evidence>
<dbReference type="PROSITE" id="PS51296">
    <property type="entry name" value="RIESKE"/>
    <property type="match status" value="1"/>
</dbReference>
<dbReference type="PANTHER" id="PTHR10134">
    <property type="entry name" value="CYTOCHROME B-C1 COMPLEX SUBUNIT RIESKE, MITOCHONDRIAL"/>
    <property type="match status" value="1"/>
</dbReference>
<evidence type="ECO:0000256" key="6">
    <source>
        <dbReference type="ARBA" id="ARBA00023014"/>
    </source>
</evidence>
<keyword evidence="5" id="KW-0408">Iron</keyword>
<name>A0ABS9Z1M3_9MYCO</name>
<organism evidence="11 12">
    <name type="scientific">Candidatus Mycolicibacterium alkanivorans</name>
    <dbReference type="NCBI Taxonomy" id="2954114"/>
    <lineage>
        <taxon>Bacteria</taxon>
        <taxon>Bacillati</taxon>
        <taxon>Actinomycetota</taxon>
        <taxon>Actinomycetes</taxon>
        <taxon>Mycobacteriales</taxon>
        <taxon>Mycobacteriaceae</taxon>
        <taxon>Mycolicibacterium</taxon>
    </lineage>
</organism>
<evidence type="ECO:0000256" key="7">
    <source>
        <dbReference type="ARBA" id="ARBA00023157"/>
    </source>
</evidence>
<gene>
    <name evidence="11" type="ORF">K9U37_16655</name>
</gene>
<dbReference type="RefSeq" id="WP_243072614.1">
    <property type="nucleotide sequence ID" value="NZ_JAIVFL010000001.1"/>
</dbReference>
<evidence type="ECO:0000313" key="12">
    <source>
        <dbReference type="Proteomes" id="UP001139068"/>
    </source>
</evidence>
<dbReference type="Pfam" id="PF00355">
    <property type="entry name" value="Rieske"/>
    <property type="match status" value="1"/>
</dbReference>
<dbReference type="InterPro" id="IPR005805">
    <property type="entry name" value="Rieske_Fe-S_prot_C"/>
</dbReference>
<evidence type="ECO:0000256" key="2">
    <source>
        <dbReference type="ARBA" id="ARBA00015816"/>
    </source>
</evidence>
<dbReference type="InterPro" id="IPR014349">
    <property type="entry name" value="Rieske_Fe-S_prot"/>
</dbReference>
<dbReference type="InterPro" id="IPR036922">
    <property type="entry name" value="Rieske_2Fe-2S_sf"/>
</dbReference>
<reference evidence="11" key="1">
    <citation type="journal article" date="2022" name="ISME J.">
        <title>Identification of active gaseous-alkane degraders at natural gas seeps.</title>
        <authorList>
            <person name="Farhan Ul Haque M."/>
            <person name="Hernandez M."/>
            <person name="Crombie A.T."/>
            <person name="Murrell J.C."/>
        </authorList>
    </citation>
    <scope>NUCLEOTIDE SEQUENCE</scope>
    <source>
        <strain evidence="11">ANDR5</strain>
    </source>
</reference>
<dbReference type="Gene3D" id="2.102.10.10">
    <property type="entry name" value="Rieske [2Fe-2S] iron-sulphur domain"/>
    <property type="match status" value="1"/>
</dbReference>
<dbReference type="EMBL" id="JAIVFL010000001">
    <property type="protein sequence ID" value="MCI4676419.1"/>
    <property type="molecule type" value="Genomic_DNA"/>
</dbReference>
<evidence type="ECO:0000313" key="11">
    <source>
        <dbReference type="EMBL" id="MCI4676419.1"/>
    </source>
</evidence>
<evidence type="ECO:0000256" key="9">
    <source>
        <dbReference type="ARBA" id="ARBA00034078"/>
    </source>
</evidence>
<feature type="domain" description="Rieske" evidence="10">
    <location>
        <begin position="39"/>
        <end position="128"/>
    </location>
</feature>
<protein>
    <recommendedName>
        <fullName evidence="2">Cytochrome bc1 complex Rieske iron-sulfur subunit</fullName>
    </recommendedName>
    <alternativeName>
        <fullName evidence="8">Cytochrome bc1 reductase complex subunit QcrA</fullName>
    </alternativeName>
</protein>
<dbReference type="InterPro" id="IPR017941">
    <property type="entry name" value="Rieske_2Fe-2S"/>
</dbReference>
<keyword evidence="3" id="KW-0001">2Fe-2S</keyword>
<evidence type="ECO:0000259" key="10">
    <source>
        <dbReference type="PROSITE" id="PS51296"/>
    </source>
</evidence>
<proteinExistence type="predicted"/>
<evidence type="ECO:0000256" key="8">
    <source>
        <dbReference type="ARBA" id="ARBA00029586"/>
    </source>
</evidence>
<keyword evidence="12" id="KW-1185">Reference proteome</keyword>
<accession>A0ABS9Z1M3</accession>
<dbReference type="Proteomes" id="UP001139068">
    <property type="component" value="Unassembled WGS sequence"/>
</dbReference>
<keyword evidence="4" id="KW-0479">Metal-binding</keyword>
<sequence>MAELPRRAVLIAAAVGPLAACSASPDKLIKPATLPAAGQALISTADVPVNSGKVVGDTLITQPRPGVFDAFVARCPHAGCVLTGVSGDTIDCPCHGSRFALDGAVVRGPAMQPLAPVKVTVKGGLIVVS</sequence>
<dbReference type="SUPFAM" id="SSF50022">
    <property type="entry name" value="ISP domain"/>
    <property type="match status" value="1"/>
</dbReference>
<comment type="caution">
    <text evidence="11">The sequence shown here is derived from an EMBL/GenBank/DDBJ whole genome shotgun (WGS) entry which is preliminary data.</text>
</comment>
<evidence type="ECO:0000256" key="1">
    <source>
        <dbReference type="ARBA" id="ARBA00002494"/>
    </source>
</evidence>
<comment type="cofactor">
    <cofactor evidence="9">
        <name>[2Fe-2S] cluster</name>
        <dbReference type="ChEBI" id="CHEBI:190135"/>
    </cofactor>
</comment>
<comment type="function">
    <text evidence="1">Iron-sulfur subunit of the cytochrome bc1 complex, an essential component of the respiratory electron transport chain required for ATP synthesis. The bc1 complex catalyzes the oxidation of menaquinol and the reduction of cytochrome c in the respiratory chain. The bc1 complex operates through a Q-cycle mechanism that couples electron transfer to generation of the proton gradient that drives ATP synthesis.</text>
</comment>
<dbReference type="PRINTS" id="PR00162">
    <property type="entry name" value="RIESKE"/>
</dbReference>
<keyword evidence="7" id="KW-1015">Disulfide bond</keyword>
<dbReference type="CDD" id="cd03467">
    <property type="entry name" value="Rieske"/>
    <property type="match status" value="1"/>
</dbReference>
<evidence type="ECO:0000256" key="3">
    <source>
        <dbReference type="ARBA" id="ARBA00022714"/>
    </source>
</evidence>
<evidence type="ECO:0000256" key="4">
    <source>
        <dbReference type="ARBA" id="ARBA00022723"/>
    </source>
</evidence>
<keyword evidence="6" id="KW-0411">Iron-sulfur</keyword>